<proteinExistence type="predicted"/>
<keyword evidence="1" id="KW-0812">Transmembrane</keyword>
<dbReference type="EMBL" id="AZBU02000003">
    <property type="protein sequence ID" value="TKR88301.1"/>
    <property type="molecule type" value="Genomic_DNA"/>
</dbReference>
<evidence type="ECO:0000313" key="2">
    <source>
        <dbReference type="EMBL" id="TKR88301.1"/>
    </source>
</evidence>
<keyword evidence="3" id="KW-1185">Reference proteome</keyword>
<dbReference type="Proteomes" id="UP000298663">
    <property type="component" value="Unassembled WGS sequence"/>
</dbReference>
<accession>A0A4U5NY91</accession>
<keyword evidence="1" id="KW-0472">Membrane</keyword>
<organism evidence="2 3">
    <name type="scientific">Steinernema carpocapsae</name>
    <name type="common">Entomopathogenic nematode</name>
    <dbReference type="NCBI Taxonomy" id="34508"/>
    <lineage>
        <taxon>Eukaryota</taxon>
        <taxon>Metazoa</taxon>
        <taxon>Ecdysozoa</taxon>
        <taxon>Nematoda</taxon>
        <taxon>Chromadorea</taxon>
        <taxon>Rhabditida</taxon>
        <taxon>Tylenchina</taxon>
        <taxon>Panagrolaimomorpha</taxon>
        <taxon>Strongyloidoidea</taxon>
        <taxon>Steinernematidae</taxon>
        <taxon>Steinernema</taxon>
    </lineage>
</organism>
<evidence type="ECO:0008006" key="4">
    <source>
        <dbReference type="Google" id="ProtNLM"/>
    </source>
</evidence>
<feature type="transmembrane region" description="Helical" evidence="1">
    <location>
        <begin position="21"/>
        <end position="40"/>
    </location>
</feature>
<comment type="caution">
    <text evidence="2">The sequence shown here is derived from an EMBL/GenBank/DDBJ whole genome shotgun (WGS) entry which is preliminary data.</text>
</comment>
<reference evidence="2 3" key="2">
    <citation type="journal article" date="2019" name="G3 (Bethesda)">
        <title>Hybrid Assembly of the Genome of the Entomopathogenic Nematode Steinernema carpocapsae Identifies the X-Chromosome.</title>
        <authorList>
            <person name="Serra L."/>
            <person name="Macchietto M."/>
            <person name="Macias-Munoz A."/>
            <person name="McGill C.J."/>
            <person name="Rodriguez I.M."/>
            <person name="Rodriguez B."/>
            <person name="Murad R."/>
            <person name="Mortazavi A."/>
        </authorList>
    </citation>
    <scope>NUCLEOTIDE SEQUENCE [LARGE SCALE GENOMIC DNA]</scope>
    <source>
        <strain evidence="2 3">ALL</strain>
    </source>
</reference>
<sequence length="107" mass="12654">MMFFGPLIKEYRLCRMIICQQIVFCLTAVCFGFGFLFINLTTDEDYFSFKAWTFNTMLDGLVVMLFTPDFFKYDIVVRIWPFNEIESNVNYTHKRSQLGSQLNNAVK</sequence>
<keyword evidence="1" id="KW-1133">Transmembrane helix</keyword>
<reference evidence="2 3" key="1">
    <citation type="journal article" date="2015" name="Genome Biol.">
        <title>Comparative genomics of Steinernema reveals deeply conserved gene regulatory networks.</title>
        <authorList>
            <person name="Dillman A.R."/>
            <person name="Macchietto M."/>
            <person name="Porter C.F."/>
            <person name="Rogers A."/>
            <person name="Williams B."/>
            <person name="Antoshechkin I."/>
            <person name="Lee M.M."/>
            <person name="Goodwin Z."/>
            <person name="Lu X."/>
            <person name="Lewis E.E."/>
            <person name="Goodrich-Blair H."/>
            <person name="Stock S.P."/>
            <person name="Adams B.J."/>
            <person name="Sternberg P.W."/>
            <person name="Mortazavi A."/>
        </authorList>
    </citation>
    <scope>NUCLEOTIDE SEQUENCE [LARGE SCALE GENOMIC DNA]</scope>
    <source>
        <strain evidence="2 3">ALL</strain>
    </source>
</reference>
<dbReference type="AlphaFoldDB" id="A0A4U5NY91"/>
<protein>
    <recommendedName>
        <fullName evidence="4">7TM GPCR serpentine receptor class x (Srx) domain-containing protein</fullName>
    </recommendedName>
</protein>
<evidence type="ECO:0000313" key="3">
    <source>
        <dbReference type="Proteomes" id="UP000298663"/>
    </source>
</evidence>
<feature type="transmembrane region" description="Helical" evidence="1">
    <location>
        <begin position="52"/>
        <end position="71"/>
    </location>
</feature>
<evidence type="ECO:0000256" key="1">
    <source>
        <dbReference type="SAM" id="Phobius"/>
    </source>
</evidence>
<name>A0A4U5NY91_STECR</name>
<gene>
    <name evidence="2" type="ORF">L596_012563</name>
</gene>